<gene>
    <name evidence="3" type="ORF">SAMN02745124_04231</name>
</gene>
<dbReference type="STRING" id="1121409.SAMN02745124_04231"/>
<sequence>MYLKLIGLTLLLTVLAAPAPSRAEPAPDGPETGAVAPLDSGSATGEPAAAVETAVAPDEAAAAAMPAATDPGAGPVLEPFPLVTVKTAGEADRNPFDEPPPAVVPRDYAMVKEKIQLRGVVSAGGRSVGLFTVEGDTGGRDEGTILKRYERNDTILVLFDRKEFQFTVMSLDHRSAVLRGLDDKLYKVWL</sequence>
<feature type="chain" id="PRO_5012183738" description="Pilus assembly protein, PilP" evidence="2">
    <location>
        <begin position="24"/>
        <end position="190"/>
    </location>
</feature>
<evidence type="ECO:0000313" key="3">
    <source>
        <dbReference type="EMBL" id="SHI13292.1"/>
    </source>
</evidence>
<evidence type="ECO:0008006" key="5">
    <source>
        <dbReference type="Google" id="ProtNLM"/>
    </source>
</evidence>
<organism evidence="3 4">
    <name type="scientific">Desulfofustis glycolicus DSM 9705</name>
    <dbReference type="NCBI Taxonomy" id="1121409"/>
    <lineage>
        <taxon>Bacteria</taxon>
        <taxon>Pseudomonadati</taxon>
        <taxon>Thermodesulfobacteriota</taxon>
        <taxon>Desulfobulbia</taxon>
        <taxon>Desulfobulbales</taxon>
        <taxon>Desulfocapsaceae</taxon>
        <taxon>Desulfofustis</taxon>
    </lineage>
</organism>
<accession>A0A1M5YMQ5</accession>
<dbReference type="Proteomes" id="UP000184139">
    <property type="component" value="Unassembled WGS sequence"/>
</dbReference>
<reference evidence="3 4" key="1">
    <citation type="submission" date="2016-11" db="EMBL/GenBank/DDBJ databases">
        <authorList>
            <person name="Jaros S."/>
            <person name="Januszkiewicz K."/>
            <person name="Wedrychowicz H."/>
        </authorList>
    </citation>
    <scope>NUCLEOTIDE SEQUENCE [LARGE SCALE GENOMIC DNA]</scope>
    <source>
        <strain evidence="3 4">DSM 9705</strain>
    </source>
</reference>
<dbReference type="AlphaFoldDB" id="A0A1M5YMQ5"/>
<protein>
    <recommendedName>
        <fullName evidence="5">Pilus assembly protein, PilP</fullName>
    </recommendedName>
</protein>
<evidence type="ECO:0000256" key="2">
    <source>
        <dbReference type="SAM" id="SignalP"/>
    </source>
</evidence>
<proteinExistence type="predicted"/>
<name>A0A1M5YMQ5_9BACT</name>
<keyword evidence="2" id="KW-0732">Signal</keyword>
<keyword evidence="4" id="KW-1185">Reference proteome</keyword>
<feature type="signal peptide" evidence="2">
    <location>
        <begin position="1"/>
        <end position="23"/>
    </location>
</feature>
<evidence type="ECO:0000256" key="1">
    <source>
        <dbReference type="SAM" id="MobiDB-lite"/>
    </source>
</evidence>
<feature type="region of interest" description="Disordered" evidence="1">
    <location>
        <begin position="21"/>
        <end position="49"/>
    </location>
</feature>
<dbReference type="EMBL" id="FQXS01000044">
    <property type="protein sequence ID" value="SHI13292.1"/>
    <property type="molecule type" value="Genomic_DNA"/>
</dbReference>
<dbReference type="RefSeq" id="WP_073379217.1">
    <property type="nucleotide sequence ID" value="NZ_FQXS01000044.1"/>
</dbReference>
<evidence type="ECO:0000313" key="4">
    <source>
        <dbReference type="Proteomes" id="UP000184139"/>
    </source>
</evidence>